<dbReference type="EMBL" id="LBTA01000028">
    <property type="protein sequence ID" value="KKQ32130.1"/>
    <property type="molecule type" value="Genomic_DNA"/>
</dbReference>
<dbReference type="Gene3D" id="3.40.50.1390">
    <property type="entry name" value="Resolvase, N-terminal catalytic domain"/>
    <property type="match status" value="1"/>
</dbReference>
<proteinExistence type="predicted"/>
<dbReference type="Pfam" id="PF07508">
    <property type="entry name" value="Recombinase"/>
    <property type="match status" value="1"/>
</dbReference>
<dbReference type="PANTHER" id="PTHR30461:SF23">
    <property type="entry name" value="DNA RECOMBINASE-RELATED"/>
    <property type="match status" value="1"/>
</dbReference>
<dbReference type="InterPro" id="IPR036162">
    <property type="entry name" value="Resolvase-like_N_sf"/>
</dbReference>
<dbReference type="CDD" id="cd00338">
    <property type="entry name" value="Ser_Recombinase"/>
    <property type="match status" value="1"/>
</dbReference>
<name>A0A0G0H0V7_9BACT</name>
<dbReference type="Pfam" id="PF00239">
    <property type="entry name" value="Resolvase"/>
    <property type="match status" value="1"/>
</dbReference>
<organism evidence="3 4">
    <name type="scientific">Candidatus Nomurabacteria bacterium GW2011_GWA1_37_20</name>
    <dbReference type="NCBI Taxonomy" id="1618729"/>
    <lineage>
        <taxon>Bacteria</taxon>
        <taxon>Candidatus Nomuraibacteriota</taxon>
    </lineage>
</organism>
<feature type="domain" description="Recombinase" evidence="2">
    <location>
        <begin position="154"/>
        <end position="261"/>
    </location>
</feature>
<dbReference type="AlphaFoldDB" id="A0A0G0H0V7"/>
<dbReference type="InterPro" id="IPR050639">
    <property type="entry name" value="SSR_resolvase"/>
</dbReference>
<gene>
    <name evidence="3" type="ORF">US45_C0028G0007</name>
</gene>
<dbReference type="SMART" id="SM00857">
    <property type="entry name" value="Resolvase"/>
    <property type="match status" value="1"/>
</dbReference>
<reference evidence="3 4" key="1">
    <citation type="journal article" date="2015" name="Nature">
        <title>rRNA introns, odd ribosomes, and small enigmatic genomes across a large radiation of phyla.</title>
        <authorList>
            <person name="Brown C.T."/>
            <person name="Hug L.A."/>
            <person name="Thomas B.C."/>
            <person name="Sharon I."/>
            <person name="Castelle C.J."/>
            <person name="Singh A."/>
            <person name="Wilkins M.J."/>
            <person name="Williams K.H."/>
            <person name="Banfield J.F."/>
        </authorList>
    </citation>
    <scope>NUCLEOTIDE SEQUENCE [LARGE SCALE GENOMIC DNA]</scope>
</reference>
<dbReference type="InterPro" id="IPR038109">
    <property type="entry name" value="DNA_bind_recomb_sf"/>
</dbReference>
<comment type="caution">
    <text evidence="3">The sequence shown here is derived from an EMBL/GenBank/DDBJ whole genome shotgun (WGS) entry which is preliminary data.</text>
</comment>
<protein>
    <submittedName>
        <fullName evidence="3">Recombinase</fullName>
    </submittedName>
</protein>
<dbReference type="PROSITE" id="PS51736">
    <property type="entry name" value="RECOMBINASES_3"/>
    <property type="match status" value="1"/>
</dbReference>
<feature type="domain" description="Resolvase/invertase-type recombinase catalytic" evidence="1">
    <location>
        <begin position="2"/>
        <end position="147"/>
    </location>
</feature>
<evidence type="ECO:0000313" key="4">
    <source>
        <dbReference type="Proteomes" id="UP000034701"/>
    </source>
</evidence>
<dbReference type="PANTHER" id="PTHR30461">
    <property type="entry name" value="DNA-INVERTASE FROM LAMBDOID PROPHAGE"/>
    <property type="match status" value="1"/>
</dbReference>
<dbReference type="GO" id="GO:0000150">
    <property type="term" value="F:DNA strand exchange activity"/>
    <property type="evidence" value="ECO:0007669"/>
    <property type="project" value="InterPro"/>
</dbReference>
<dbReference type="Proteomes" id="UP000034701">
    <property type="component" value="Unassembled WGS sequence"/>
</dbReference>
<evidence type="ECO:0000259" key="1">
    <source>
        <dbReference type="PROSITE" id="PS51736"/>
    </source>
</evidence>
<dbReference type="Gene3D" id="3.90.1750.20">
    <property type="entry name" value="Putative Large Serine Recombinase, Chain B, Domain 2"/>
    <property type="match status" value="1"/>
</dbReference>
<dbReference type="PROSITE" id="PS51737">
    <property type="entry name" value="RECOMBINASE_DNA_BIND"/>
    <property type="match status" value="1"/>
</dbReference>
<dbReference type="InterPro" id="IPR011109">
    <property type="entry name" value="DNA_bind_recombinase_dom"/>
</dbReference>
<accession>A0A0G0H0V7</accession>
<dbReference type="InterPro" id="IPR006119">
    <property type="entry name" value="Resolv_N"/>
</dbReference>
<dbReference type="SUPFAM" id="SSF53041">
    <property type="entry name" value="Resolvase-like"/>
    <property type="match status" value="1"/>
</dbReference>
<dbReference type="GO" id="GO:0003677">
    <property type="term" value="F:DNA binding"/>
    <property type="evidence" value="ECO:0007669"/>
    <property type="project" value="InterPro"/>
</dbReference>
<sequence>MKYFIYARKSTDVEDKQVLSIEAQLAELHLLAKNEKLEVVNEFVEKRTAKMPGRLVFNEMIKRIQNGEAEGIICWKLDRLARNPVDGGQISWMIQQNIIQHIRIHDKSYYPSDNVLLMSVEFGMANQFIRDLSTNVKRGLRAKVKCGEFPSSAPVGYLNDTRRKTIVVDRKKSKIICEAFELYSQGNSRLEDITKFLYQRNVRSIYGNQLHKDCVKRILSNPFYYGHFRYGGEIHEGRHKPIIEKKLFDKAQKVMMERGHPMKARIDPKSLCGLLRCGTCAMMITAEDKVKKCKNGNVHNYVYYHCTKKSKTIKCAEPCVREEVLAGQLSEILLSYAMPSPWVKEFNLCMEEDKKNVNRESSMIISNLQNKVCNLSEKIERLLDVYLAQDIDRETYLKERSKLFSERMTIQEKIQSLETDATVWLEPMREWVKTVSTLDEVAKRNDLPSRKLTLQKIFGSNLTLHDKKAQENASFPYATLRVALQNFSHSDPSFVR</sequence>
<evidence type="ECO:0000259" key="2">
    <source>
        <dbReference type="PROSITE" id="PS51737"/>
    </source>
</evidence>
<feature type="non-terminal residue" evidence="3">
    <location>
        <position position="496"/>
    </location>
</feature>
<evidence type="ECO:0000313" key="3">
    <source>
        <dbReference type="EMBL" id="KKQ32130.1"/>
    </source>
</evidence>